<dbReference type="NCBIfam" id="NF007785">
    <property type="entry name" value="PRK10476.1"/>
    <property type="match status" value="1"/>
</dbReference>
<dbReference type="Pfam" id="PF25917">
    <property type="entry name" value="BSH_RND"/>
    <property type="match status" value="1"/>
</dbReference>
<gene>
    <name evidence="5" type="primary">yaldo0001_28370</name>
    <name evidence="5" type="ORF">MPPM_0100</name>
</gene>
<dbReference type="RefSeq" id="WP_043074402.1">
    <property type="nucleotide sequence ID" value="NZ_AP014809.1"/>
</dbReference>
<dbReference type="InterPro" id="IPR050393">
    <property type="entry name" value="MFP_Efflux_Pump"/>
</dbReference>
<dbReference type="InterPro" id="IPR058634">
    <property type="entry name" value="AaeA-lik-b-barrel"/>
</dbReference>
<dbReference type="SUPFAM" id="SSF111369">
    <property type="entry name" value="HlyD-like secretion proteins"/>
    <property type="match status" value="2"/>
</dbReference>
<dbReference type="EMBL" id="AP014809">
    <property type="protein sequence ID" value="BAU88705.1"/>
    <property type="molecule type" value="Genomic_DNA"/>
</dbReference>
<dbReference type="Gene3D" id="2.40.50.100">
    <property type="match status" value="1"/>
</dbReference>
<name>A0A169QCV2_9HYPH</name>
<evidence type="ECO:0000313" key="6">
    <source>
        <dbReference type="Proteomes" id="UP000218288"/>
    </source>
</evidence>
<evidence type="ECO:0000313" key="5">
    <source>
        <dbReference type="EMBL" id="BAU88705.1"/>
    </source>
</evidence>
<dbReference type="OrthoDB" id="9816569at2"/>
<dbReference type="Pfam" id="PF25963">
    <property type="entry name" value="Beta-barrel_AAEA"/>
    <property type="match status" value="1"/>
</dbReference>
<accession>A0A169QCV2</accession>
<dbReference type="PANTHER" id="PTHR30367:SF1">
    <property type="entry name" value="MULTIDRUG RESISTANCE PROTEIN MDTN"/>
    <property type="match status" value="1"/>
</dbReference>
<dbReference type="Gene3D" id="2.40.30.170">
    <property type="match status" value="1"/>
</dbReference>
<evidence type="ECO:0000259" key="4">
    <source>
        <dbReference type="Pfam" id="PF25963"/>
    </source>
</evidence>
<protein>
    <submittedName>
        <fullName evidence="5">HlyD family secretion protein</fullName>
    </submittedName>
</protein>
<dbReference type="AlphaFoldDB" id="A0A169QCV2"/>
<feature type="domain" description="p-hydroxybenzoic acid efflux pump subunit AaeA-like beta-barrel" evidence="4">
    <location>
        <begin position="243"/>
        <end position="335"/>
    </location>
</feature>
<dbReference type="PANTHER" id="PTHR30367">
    <property type="entry name" value="P-HYDROXYBENZOIC ACID EFFLUX PUMP SUBUNIT AAEA-RELATED"/>
    <property type="match status" value="1"/>
</dbReference>
<proteinExistence type="predicted"/>
<sequence>MVKALLGRLVALAIILTAVGVGWSYYRATQHNPTSDDASIDADVVHMAASVGGRIVELPVQENQLVRKDEVVFRIDPEPYRLRLEAALAEVKAGEGLLASQTRAVATERANVEIADQQVVRARSNLELATNTLARIKPLHPKGYVSDQQVDDAATAKRNAETSLTQAMQQAAAARGAVGDTESAKANLETRKATAALAARDLANTVVKAPHEGRVTGLTVKSGEFVAPGQSLFTLIVTDEWFAVANFRETELNRIRGGGCAVVYSMIDRTVPIKGRVDSIGYGVSGQDRVNLPRSVPIVVRSVDWVHVAQRFPVRVKLENPPEDLARLGASAIVRIPRDGDC</sequence>
<feature type="domain" description="Multidrug resistance protein MdtA-like alpha-helical hairpin" evidence="2">
    <location>
        <begin position="117"/>
        <end position="168"/>
    </location>
</feature>
<dbReference type="Pfam" id="PF25876">
    <property type="entry name" value="HH_MFP_RND"/>
    <property type="match status" value="1"/>
</dbReference>
<dbReference type="Gene3D" id="1.10.287.470">
    <property type="entry name" value="Helix hairpin bin"/>
    <property type="match status" value="2"/>
</dbReference>
<reference evidence="5 6" key="1">
    <citation type="journal article" date="2016" name="Genome Announc.">
        <title>Complete Genome Sequence of Methylobacterium populi P-1M, Isolated from Pink-Pigmented Household Biofilm.</title>
        <authorList>
            <person name="Morohoshi T."/>
            <person name="Ikeda T."/>
        </authorList>
    </citation>
    <scope>NUCLEOTIDE SEQUENCE [LARGE SCALE GENOMIC DNA]</scope>
    <source>
        <strain evidence="5 6">P-1M</strain>
    </source>
</reference>
<feature type="domain" description="Multidrug resistance protein MdtA-like barrel-sandwich hybrid" evidence="3">
    <location>
        <begin position="44"/>
        <end position="237"/>
    </location>
</feature>
<evidence type="ECO:0000259" key="2">
    <source>
        <dbReference type="Pfam" id="PF25876"/>
    </source>
</evidence>
<dbReference type="InterPro" id="IPR058624">
    <property type="entry name" value="MdtA-like_HH"/>
</dbReference>
<dbReference type="Proteomes" id="UP000218288">
    <property type="component" value="Chromosome"/>
</dbReference>
<comment type="subcellular location">
    <subcellularLocation>
        <location evidence="1">Membrane</location>
        <topology evidence="1">Single-pass membrane protein</topology>
    </subcellularLocation>
</comment>
<dbReference type="InterPro" id="IPR058625">
    <property type="entry name" value="MdtA-like_BSH"/>
</dbReference>
<evidence type="ECO:0000259" key="3">
    <source>
        <dbReference type="Pfam" id="PF25917"/>
    </source>
</evidence>
<evidence type="ECO:0000256" key="1">
    <source>
        <dbReference type="ARBA" id="ARBA00004167"/>
    </source>
</evidence>
<organism evidence="5 6">
    <name type="scientific">Methylorubrum populi</name>
    <dbReference type="NCBI Taxonomy" id="223967"/>
    <lineage>
        <taxon>Bacteria</taxon>
        <taxon>Pseudomonadati</taxon>
        <taxon>Pseudomonadota</taxon>
        <taxon>Alphaproteobacteria</taxon>
        <taxon>Hyphomicrobiales</taxon>
        <taxon>Methylobacteriaceae</taxon>
        <taxon>Methylorubrum</taxon>
    </lineage>
</organism>